<dbReference type="Proteomes" id="UP000197065">
    <property type="component" value="Unassembled WGS sequence"/>
</dbReference>
<dbReference type="CDD" id="cd08512">
    <property type="entry name" value="PBP2_NikA_DppA_OppA_like_7"/>
    <property type="match status" value="1"/>
</dbReference>
<comment type="similarity">
    <text evidence="2">Belongs to the bacterial solute-binding protein 5 family.</text>
</comment>
<dbReference type="PANTHER" id="PTHR30290">
    <property type="entry name" value="PERIPLASMIC BINDING COMPONENT OF ABC TRANSPORTER"/>
    <property type="match status" value="1"/>
</dbReference>
<dbReference type="GO" id="GO:0015833">
    <property type="term" value="P:peptide transport"/>
    <property type="evidence" value="ECO:0007669"/>
    <property type="project" value="TreeGrafter"/>
</dbReference>
<name>A0A212RKT7_9PROT</name>
<dbReference type="PIRSF" id="PIRSF002741">
    <property type="entry name" value="MppA"/>
    <property type="match status" value="1"/>
</dbReference>
<dbReference type="Gene3D" id="3.10.105.10">
    <property type="entry name" value="Dipeptide-binding Protein, Domain 3"/>
    <property type="match status" value="1"/>
</dbReference>
<evidence type="ECO:0000313" key="7">
    <source>
        <dbReference type="EMBL" id="SNB73094.1"/>
    </source>
</evidence>
<proteinExistence type="inferred from homology"/>
<reference evidence="7 8" key="1">
    <citation type="submission" date="2017-06" db="EMBL/GenBank/DDBJ databases">
        <authorList>
            <person name="Kim H.J."/>
            <person name="Triplett B.A."/>
        </authorList>
    </citation>
    <scope>NUCLEOTIDE SEQUENCE [LARGE SCALE GENOMIC DNA]</scope>
    <source>
        <strain evidence="7 8">B29T1</strain>
    </source>
</reference>
<evidence type="ECO:0000256" key="4">
    <source>
        <dbReference type="ARBA" id="ARBA00022729"/>
    </source>
</evidence>
<dbReference type="EMBL" id="FYEH01000010">
    <property type="protein sequence ID" value="SNB73094.1"/>
    <property type="molecule type" value="Genomic_DNA"/>
</dbReference>
<dbReference type="Gene3D" id="3.90.76.10">
    <property type="entry name" value="Dipeptide-binding Protein, Domain 1"/>
    <property type="match status" value="1"/>
</dbReference>
<feature type="chain" id="PRO_5012148874" evidence="5">
    <location>
        <begin position="27"/>
        <end position="528"/>
    </location>
</feature>
<dbReference type="InterPro" id="IPR039424">
    <property type="entry name" value="SBP_5"/>
</dbReference>
<keyword evidence="4 5" id="KW-0732">Signal</keyword>
<keyword evidence="3" id="KW-0813">Transport</keyword>
<organism evidence="7 8">
    <name type="scientific">Arboricoccus pini</name>
    <dbReference type="NCBI Taxonomy" id="1963835"/>
    <lineage>
        <taxon>Bacteria</taxon>
        <taxon>Pseudomonadati</taxon>
        <taxon>Pseudomonadota</taxon>
        <taxon>Alphaproteobacteria</taxon>
        <taxon>Geminicoccales</taxon>
        <taxon>Geminicoccaceae</taxon>
        <taxon>Arboricoccus</taxon>
    </lineage>
</organism>
<feature type="signal peptide" evidence="5">
    <location>
        <begin position="1"/>
        <end position="26"/>
    </location>
</feature>
<evidence type="ECO:0000256" key="2">
    <source>
        <dbReference type="ARBA" id="ARBA00005695"/>
    </source>
</evidence>
<accession>A0A212RKT7</accession>
<dbReference type="RefSeq" id="WP_088562138.1">
    <property type="nucleotide sequence ID" value="NZ_FYEH01000010.1"/>
</dbReference>
<dbReference type="SUPFAM" id="SSF53850">
    <property type="entry name" value="Periplasmic binding protein-like II"/>
    <property type="match status" value="1"/>
</dbReference>
<dbReference type="Gene3D" id="3.40.190.10">
    <property type="entry name" value="Periplasmic binding protein-like II"/>
    <property type="match status" value="1"/>
</dbReference>
<keyword evidence="8" id="KW-1185">Reference proteome</keyword>
<dbReference type="GO" id="GO:0030288">
    <property type="term" value="C:outer membrane-bounded periplasmic space"/>
    <property type="evidence" value="ECO:0007669"/>
    <property type="project" value="UniProtKB-ARBA"/>
</dbReference>
<dbReference type="GO" id="GO:0043190">
    <property type="term" value="C:ATP-binding cassette (ABC) transporter complex"/>
    <property type="evidence" value="ECO:0007669"/>
    <property type="project" value="InterPro"/>
</dbReference>
<evidence type="ECO:0000256" key="1">
    <source>
        <dbReference type="ARBA" id="ARBA00004418"/>
    </source>
</evidence>
<evidence type="ECO:0000256" key="5">
    <source>
        <dbReference type="SAM" id="SignalP"/>
    </source>
</evidence>
<evidence type="ECO:0000259" key="6">
    <source>
        <dbReference type="Pfam" id="PF00496"/>
    </source>
</evidence>
<dbReference type="Pfam" id="PF00496">
    <property type="entry name" value="SBP_bac_5"/>
    <property type="match status" value="1"/>
</dbReference>
<sequence length="528" mass="59538">MRMTWGLPKASLLALALVIAGGPAFAQSASETLLVAGPRTPESLDQEYPPTEAGHEARRNIFERLLVYAMKTDPNGARVEDFTKIEGGLAESYEIAPDNKSITFHLRHGVKSAAGNEMTADDVMWTFQRGWNMKATFHWYMTQILKIESFDAFQRIDDYTVKVSVPNPSLLLARLWVNNDLGIIDSVEAKKHITVDDPWATRFLSTGSASFAPYYISKFSPGQEVIYDANPYYYRGPAKLKKIIFREMPTSSNRLAALQAGSIDVAEWLTPREIALAKQIPTIKVWEVFGNYTHRLEMNNNMAPFDKVEVRQALNYLVPRPQIAQSVYMNTARPTKSPVSEIYPAYTDDSFPYKEDVAKAKELLAKAGYKDGFKTELGYRTGEPLEEQMAVILKTAFARAGVTVDLVQLPASSLVERYTKGTMPMFFIRDMAIVPDAAYVANLFINSQSMVNFSHYKNAEVDALINKALISTDEKEREEDMKKVQRVVVDEAPWVFLFNPGYQLATSAKVKGFSWYTPNSNSWYDFSK</sequence>
<dbReference type="AlphaFoldDB" id="A0A212RKT7"/>
<feature type="domain" description="Solute-binding protein family 5" evidence="6">
    <location>
        <begin position="84"/>
        <end position="448"/>
    </location>
</feature>
<gene>
    <name evidence="7" type="ORF">SAMN07250955_11056</name>
</gene>
<comment type="subcellular location">
    <subcellularLocation>
        <location evidence="1">Periplasm</location>
    </subcellularLocation>
</comment>
<dbReference type="InterPro" id="IPR000914">
    <property type="entry name" value="SBP_5_dom"/>
</dbReference>
<evidence type="ECO:0000313" key="8">
    <source>
        <dbReference type="Proteomes" id="UP000197065"/>
    </source>
</evidence>
<dbReference type="GO" id="GO:1904680">
    <property type="term" value="F:peptide transmembrane transporter activity"/>
    <property type="evidence" value="ECO:0007669"/>
    <property type="project" value="TreeGrafter"/>
</dbReference>
<protein>
    <submittedName>
        <fullName evidence="7">Peptide/nickel transport system substrate-binding protein</fullName>
    </submittedName>
</protein>
<dbReference type="OrthoDB" id="9803988at2"/>
<evidence type="ECO:0000256" key="3">
    <source>
        <dbReference type="ARBA" id="ARBA00022448"/>
    </source>
</evidence>
<dbReference type="InterPro" id="IPR030678">
    <property type="entry name" value="Peptide/Ni-bd"/>
</dbReference>
<dbReference type="PANTHER" id="PTHR30290:SF10">
    <property type="entry name" value="PERIPLASMIC OLIGOPEPTIDE-BINDING PROTEIN-RELATED"/>
    <property type="match status" value="1"/>
</dbReference>